<name>A0ABD1E362_HYPHA</name>
<accession>A0ABD1E362</accession>
<evidence type="ECO:0000259" key="1">
    <source>
        <dbReference type="Pfam" id="PF13837"/>
    </source>
</evidence>
<organism evidence="2 3">
    <name type="scientific">Hypothenemus hampei</name>
    <name type="common">Coffee berry borer</name>
    <dbReference type="NCBI Taxonomy" id="57062"/>
    <lineage>
        <taxon>Eukaryota</taxon>
        <taxon>Metazoa</taxon>
        <taxon>Ecdysozoa</taxon>
        <taxon>Arthropoda</taxon>
        <taxon>Hexapoda</taxon>
        <taxon>Insecta</taxon>
        <taxon>Pterygota</taxon>
        <taxon>Neoptera</taxon>
        <taxon>Endopterygota</taxon>
        <taxon>Coleoptera</taxon>
        <taxon>Polyphaga</taxon>
        <taxon>Cucujiformia</taxon>
        <taxon>Curculionidae</taxon>
        <taxon>Scolytinae</taxon>
        <taxon>Hypothenemus</taxon>
    </lineage>
</organism>
<reference evidence="2 3" key="1">
    <citation type="submission" date="2024-05" db="EMBL/GenBank/DDBJ databases">
        <title>Genetic variation in Jamaican populations of the coffee berry borer (Hypothenemus hampei).</title>
        <authorList>
            <person name="Errbii M."/>
            <person name="Myrie A."/>
        </authorList>
    </citation>
    <scope>NUCLEOTIDE SEQUENCE [LARGE SCALE GENOMIC DNA]</scope>
    <source>
        <strain evidence="2">JA-Hopewell-2020-01-JO</strain>
        <tissue evidence="2">Whole body</tissue>
    </source>
</reference>
<comment type="caution">
    <text evidence="2">The sequence shown here is derived from an EMBL/GenBank/DDBJ whole genome shotgun (WGS) entry which is preliminary data.</text>
</comment>
<feature type="domain" description="Myb/SANT-like DNA-binding" evidence="1">
    <location>
        <begin position="2"/>
        <end position="91"/>
    </location>
</feature>
<proteinExistence type="predicted"/>
<dbReference type="Proteomes" id="UP001566132">
    <property type="component" value="Unassembled WGS sequence"/>
</dbReference>
<evidence type="ECO:0000313" key="3">
    <source>
        <dbReference type="Proteomes" id="UP001566132"/>
    </source>
</evidence>
<protein>
    <recommendedName>
        <fullName evidence="1">Myb/SANT-like DNA-binding domain-containing protein</fullName>
    </recommendedName>
</protein>
<sequence length="188" mass="21796">MEATQCFLSLRKEMVDQFNDKKTCKNDLWQKIAVQMTNMGFYVGTGIEGRDKCRQKFANLQTSYLKFIDKTKATGEGKLKKPPFYEELNEILGSNVILNTSNDTSQENSPSTSDRFANIKTTLKPNKNEIIEKICNNIRVNEENRKKEFKEMLEFLHKQSDQKHQQMMALINGLTKKRKRRNSGSDSN</sequence>
<dbReference type="Gene3D" id="1.10.10.60">
    <property type="entry name" value="Homeodomain-like"/>
    <property type="match status" value="1"/>
</dbReference>
<dbReference type="AlphaFoldDB" id="A0ABD1E362"/>
<dbReference type="EMBL" id="JBDJPC010000013">
    <property type="protein sequence ID" value="KAL1488785.1"/>
    <property type="molecule type" value="Genomic_DNA"/>
</dbReference>
<dbReference type="InterPro" id="IPR044822">
    <property type="entry name" value="Myb_DNA-bind_4"/>
</dbReference>
<keyword evidence="3" id="KW-1185">Reference proteome</keyword>
<evidence type="ECO:0000313" key="2">
    <source>
        <dbReference type="EMBL" id="KAL1488785.1"/>
    </source>
</evidence>
<dbReference type="Pfam" id="PF13837">
    <property type="entry name" value="Myb_DNA-bind_4"/>
    <property type="match status" value="1"/>
</dbReference>
<gene>
    <name evidence="2" type="ORF">ABEB36_014583</name>
</gene>